<dbReference type="SUPFAM" id="SSF54523">
    <property type="entry name" value="Pili subunits"/>
    <property type="match status" value="1"/>
</dbReference>
<dbReference type="EMBL" id="CP031699">
    <property type="protein sequence ID" value="QEY25032.1"/>
    <property type="molecule type" value="Genomic_DNA"/>
</dbReference>
<dbReference type="Pfam" id="PF07963">
    <property type="entry name" value="N_methyl"/>
    <property type="match status" value="1"/>
</dbReference>
<dbReference type="RefSeq" id="WP_123796121.1">
    <property type="nucleotide sequence ID" value="NZ_CP031699.1"/>
</dbReference>
<comment type="subunit">
    <text evidence="2">The pili are polar flexible filaments of about 5.4 nanometers diameter and 2.5 micrometers average length; they consist of only a single polypeptide chain arranged in a helical configuration of five subunits per turn in the assembled pilus.</text>
</comment>
<keyword evidence="5" id="KW-0488">Methylation</keyword>
<keyword evidence="7" id="KW-0812">Transmembrane</keyword>
<evidence type="ECO:0000256" key="5">
    <source>
        <dbReference type="ARBA" id="ARBA00022481"/>
    </source>
</evidence>
<comment type="subcellular location">
    <subcellularLocation>
        <location evidence="1">Cell inner membrane</location>
        <topology evidence="1">Single-pass membrane protein</topology>
    </subcellularLocation>
</comment>
<protein>
    <recommendedName>
        <fullName evidence="3">Type II secretion system protein H</fullName>
    </recommendedName>
    <alternativeName>
        <fullName evidence="11">General secretion pathway protein H</fullName>
    </alternativeName>
</protein>
<dbReference type="KEGG" id="naq:D0T90_07540"/>
<proteinExistence type="inferred from homology"/>
<evidence type="ECO:0000256" key="6">
    <source>
        <dbReference type="ARBA" id="ARBA00022519"/>
    </source>
</evidence>
<reference evidence="13 14" key="1">
    <citation type="submission" date="2018-08" db="EMBL/GenBank/DDBJ databases">
        <title>Neisseria animalis ATCC 49930 complete genome.</title>
        <authorList>
            <person name="Veseli I.A."/>
            <person name="Mascarenhas dos Santos A.C."/>
            <person name="Buttler R."/>
            <person name="Pombert J.-F."/>
        </authorList>
    </citation>
    <scope>NUCLEOTIDE SEQUENCE [LARGE SCALE GENOMIC DNA]</scope>
    <source>
        <strain evidence="13 14">ATCC 49930</strain>
    </source>
</reference>
<keyword evidence="14" id="KW-1185">Reference proteome</keyword>
<evidence type="ECO:0000256" key="8">
    <source>
        <dbReference type="ARBA" id="ARBA00022989"/>
    </source>
</evidence>
<dbReference type="InterPro" id="IPR012902">
    <property type="entry name" value="N_methyl_site"/>
</dbReference>
<comment type="similarity">
    <text evidence="10">Belongs to the GSP H family.</text>
</comment>
<evidence type="ECO:0000259" key="12">
    <source>
        <dbReference type="Pfam" id="PF12019"/>
    </source>
</evidence>
<evidence type="ECO:0000256" key="10">
    <source>
        <dbReference type="ARBA" id="ARBA00025772"/>
    </source>
</evidence>
<evidence type="ECO:0000256" key="1">
    <source>
        <dbReference type="ARBA" id="ARBA00004377"/>
    </source>
</evidence>
<keyword evidence="8" id="KW-1133">Transmembrane helix</keyword>
<dbReference type="Proteomes" id="UP000325536">
    <property type="component" value="Chromosome"/>
</dbReference>
<name>A0A5P3MTU1_NEIAN</name>
<dbReference type="NCBIfam" id="TIGR02532">
    <property type="entry name" value="IV_pilin_GFxxxE"/>
    <property type="match status" value="1"/>
</dbReference>
<feature type="domain" description="General secretion pathway GspH" evidence="12">
    <location>
        <begin position="44"/>
        <end position="184"/>
    </location>
</feature>
<accession>A0A5P3MTU1</accession>
<dbReference type="GO" id="GO:0015628">
    <property type="term" value="P:protein secretion by the type II secretion system"/>
    <property type="evidence" value="ECO:0007669"/>
    <property type="project" value="InterPro"/>
</dbReference>
<evidence type="ECO:0000256" key="4">
    <source>
        <dbReference type="ARBA" id="ARBA00022475"/>
    </source>
</evidence>
<gene>
    <name evidence="13" type="ORF">D0T90_07540</name>
</gene>
<dbReference type="GO" id="GO:0005886">
    <property type="term" value="C:plasma membrane"/>
    <property type="evidence" value="ECO:0007669"/>
    <property type="project" value="UniProtKB-SubCell"/>
</dbReference>
<sequence>MFHKSEGFTFIEMLLVLVLSAIVAVIALPNMGGWVSGVRAGNRAQQIANLLQYARGEAARLNLPVYVCPAQIRVDGREQGQCRPENREQGMTAFADANLNTYYDDDRKDLSLRTVILNTDGTQGAEKKTGYRYQICSHGGGNCSDTDNVIWAYYPDGTFGYSSRNGGKSSFTFGGGYLRVVVSEAAGAEDKASAARSAIVVVDSGGRAEVCAKADERAVCRYPDS</sequence>
<evidence type="ECO:0000313" key="13">
    <source>
        <dbReference type="EMBL" id="QEY25032.1"/>
    </source>
</evidence>
<evidence type="ECO:0000256" key="9">
    <source>
        <dbReference type="ARBA" id="ARBA00023136"/>
    </source>
</evidence>
<keyword evidence="6" id="KW-0997">Cell inner membrane</keyword>
<dbReference type="Gene3D" id="3.55.40.10">
    <property type="entry name" value="minor pseudopilin epsh domain"/>
    <property type="match status" value="1"/>
</dbReference>
<evidence type="ECO:0000256" key="11">
    <source>
        <dbReference type="ARBA" id="ARBA00030775"/>
    </source>
</evidence>
<dbReference type="GO" id="GO:0015627">
    <property type="term" value="C:type II protein secretion system complex"/>
    <property type="evidence" value="ECO:0007669"/>
    <property type="project" value="InterPro"/>
</dbReference>
<evidence type="ECO:0000256" key="3">
    <source>
        <dbReference type="ARBA" id="ARBA00021549"/>
    </source>
</evidence>
<dbReference type="InterPro" id="IPR022346">
    <property type="entry name" value="T2SS_GspH"/>
</dbReference>
<keyword evidence="9" id="KW-0472">Membrane</keyword>
<dbReference type="Pfam" id="PF12019">
    <property type="entry name" value="GspH"/>
    <property type="match status" value="1"/>
</dbReference>
<dbReference type="AlphaFoldDB" id="A0A5P3MTU1"/>
<dbReference type="InterPro" id="IPR045584">
    <property type="entry name" value="Pilin-like"/>
</dbReference>
<evidence type="ECO:0000313" key="14">
    <source>
        <dbReference type="Proteomes" id="UP000325536"/>
    </source>
</evidence>
<evidence type="ECO:0000256" key="7">
    <source>
        <dbReference type="ARBA" id="ARBA00022692"/>
    </source>
</evidence>
<organism evidence="13 14">
    <name type="scientific">Neisseria animalis</name>
    <dbReference type="NCBI Taxonomy" id="492"/>
    <lineage>
        <taxon>Bacteria</taxon>
        <taxon>Pseudomonadati</taxon>
        <taxon>Pseudomonadota</taxon>
        <taxon>Betaproteobacteria</taxon>
        <taxon>Neisseriales</taxon>
        <taxon>Neisseriaceae</taxon>
        <taxon>Neisseria</taxon>
    </lineage>
</organism>
<dbReference type="OrthoDB" id="8594937at2"/>
<keyword evidence="4" id="KW-1003">Cell membrane</keyword>
<evidence type="ECO:0000256" key="2">
    <source>
        <dbReference type="ARBA" id="ARBA00011156"/>
    </source>
</evidence>